<feature type="region of interest" description="Disordered" evidence="1">
    <location>
        <begin position="1"/>
        <end position="20"/>
    </location>
</feature>
<dbReference type="EnsemblMetazoa" id="AALFPA23_012539.R17991">
    <property type="protein sequence ID" value="AALFPA23_012539.P17991"/>
    <property type="gene ID" value="AALFPA23_012539"/>
</dbReference>
<name>A0ABM1YVM7_AEDAL</name>
<reference evidence="2" key="2">
    <citation type="submission" date="2025-05" db="UniProtKB">
        <authorList>
            <consortium name="EnsemblMetazoa"/>
        </authorList>
    </citation>
    <scope>IDENTIFICATION</scope>
    <source>
        <strain evidence="2">Foshan</strain>
    </source>
</reference>
<accession>A0ABM1YVM7</accession>
<dbReference type="RefSeq" id="XP_062704763.1">
    <property type="nucleotide sequence ID" value="XM_062848779.1"/>
</dbReference>
<keyword evidence="3" id="KW-1185">Reference proteome</keyword>
<evidence type="ECO:0000313" key="2">
    <source>
        <dbReference type="EnsemblMetazoa" id="AALFPA23_012539.P17991"/>
    </source>
</evidence>
<dbReference type="Proteomes" id="UP000069940">
    <property type="component" value="Unassembled WGS sequence"/>
</dbReference>
<dbReference type="GeneID" id="115270471"/>
<proteinExistence type="predicted"/>
<organism evidence="2 3">
    <name type="scientific">Aedes albopictus</name>
    <name type="common">Asian tiger mosquito</name>
    <name type="synonym">Stegomyia albopicta</name>
    <dbReference type="NCBI Taxonomy" id="7160"/>
    <lineage>
        <taxon>Eukaryota</taxon>
        <taxon>Metazoa</taxon>
        <taxon>Ecdysozoa</taxon>
        <taxon>Arthropoda</taxon>
        <taxon>Hexapoda</taxon>
        <taxon>Insecta</taxon>
        <taxon>Pterygota</taxon>
        <taxon>Neoptera</taxon>
        <taxon>Endopterygota</taxon>
        <taxon>Diptera</taxon>
        <taxon>Nematocera</taxon>
        <taxon>Culicoidea</taxon>
        <taxon>Culicidae</taxon>
        <taxon>Culicinae</taxon>
        <taxon>Aedini</taxon>
        <taxon>Aedes</taxon>
        <taxon>Stegomyia</taxon>
    </lineage>
</organism>
<reference evidence="3" key="1">
    <citation type="journal article" date="2015" name="Proc. Natl. Acad. Sci. U.S.A.">
        <title>Genome sequence of the Asian Tiger mosquito, Aedes albopictus, reveals insights into its biology, genetics, and evolution.</title>
        <authorList>
            <person name="Chen X.G."/>
            <person name="Jiang X."/>
            <person name="Gu J."/>
            <person name="Xu M."/>
            <person name="Wu Y."/>
            <person name="Deng Y."/>
            <person name="Zhang C."/>
            <person name="Bonizzoni M."/>
            <person name="Dermauw W."/>
            <person name="Vontas J."/>
            <person name="Armbruster P."/>
            <person name="Huang X."/>
            <person name="Yang Y."/>
            <person name="Zhang H."/>
            <person name="He W."/>
            <person name="Peng H."/>
            <person name="Liu Y."/>
            <person name="Wu K."/>
            <person name="Chen J."/>
            <person name="Lirakis M."/>
            <person name="Topalis P."/>
            <person name="Van Leeuwen T."/>
            <person name="Hall A.B."/>
            <person name="Jiang X."/>
            <person name="Thorpe C."/>
            <person name="Mueller R.L."/>
            <person name="Sun C."/>
            <person name="Waterhouse R.M."/>
            <person name="Yan G."/>
            <person name="Tu Z.J."/>
            <person name="Fang X."/>
            <person name="James A.A."/>
        </authorList>
    </citation>
    <scope>NUCLEOTIDE SEQUENCE [LARGE SCALE GENOMIC DNA]</scope>
    <source>
        <strain evidence="3">Foshan</strain>
    </source>
</reference>
<evidence type="ECO:0000256" key="1">
    <source>
        <dbReference type="SAM" id="MobiDB-lite"/>
    </source>
</evidence>
<protein>
    <submittedName>
        <fullName evidence="2">Uncharacterized protein</fullName>
    </submittedName>
</protein>
<sequence length="358" mass="40828">MKNDSDYEEEEYLVSEDEMEAEDPIASALSPVIDSDCSNISETGDDAGDGIPSDSAAEKEEKLFLFKGFFFERFYRNQLRPREMFRCDIDGNSTQDIIQSLWEAVKKHVRREVVFRDEDPNWCDKSEPDCEDIARFVTLQDKEKKKGFSITDLKHRLLVKWRGKHINVYVYVYSTNVGTNSQYQCLLRKLVAPQTPDRSGAHSTKDDAALANQLRDKHRDLEGHFSSWLLWANLINSSPAHERERLKLAATPPLELTKYFRWTPVSEAARLQSVHRGMVVANTINEGWMKGIADIKQDIALASKILQGVAHKVEVLESRGMFGSEICSAMETTMRPEETELSKTLSADVTDCEDIDHN</sequence>
<evidence type="ECO:0000313" key="3">
    <source>
        <dbReference type="Proteomes" id="UP000069940"/>
    </source>
</evidence>